<proteinExistence type="predicted"/>
<evidence type="ECO:0000313" key="2">
    <source>
        <dbReference type="Proteomes" id="UP001599542"/>
    </source>
</evidence>
<gene>
    <name evidence="1" type="ORF">ACFW6T_13225</name>
</gene>
<reference evidence="1 2" key="1">
    <citation type="submission" date="2024-09" db="EMBL/GenBank/DDBJ databases">
        <title>The Natural Products Discovery Center: Release of the First 8490 Sequenced Strains for Exploring Actinobacteria Biosynthetic Diversity.</title>
        <authorList>
            <person name="Kalkreuter E."/>
            <person name="Kautsar S.A."/>
            <person name="Yang D."/>
            <person name="Bader C.D."/>
            <person name="Teijaro C.N."/>
            <person name="Fluegel L."/>
            <person name="Davis C.M."/>
            <person name="Simpson J.R."/>
            <person name="Lauterbach L."/>
            <person name="Steele A.D."/>
            <person name="Gui C."/>
            <person name="Meng S."/>
            <person name="Li G."/>
            <person name="Viehrig K."/>
            <person name="Ye F."/>
            <person name="Su P."/>
            <person name="Kiefer A.F."/>
            <person name="Nichols A."/>
            <person name="Cepeda A.J."/>
            <person name="Yan W."/>
            <person name="Fan B."/>
            <person name="Jiang Y."/>
            <person name="Adhikari A."/>
            <person name="Zheng C.-J."/>
            <person name="Schuster L."/>
            <person name="Cowan T.M."/>
            <person name="Smanski M.J."/>
            <person name="Chevrette M.G."/>
            <person name="De Carvalho L.P.S."/>
            <person name="Shen B."/>
        </authorList>
    </citation>
    <scope>NUCLEOTIDE SEQUENCE [LARGE SCALE GENOMIC DNA]</scope>
    <source>
        <strain evidence="1 2">NPDC058753</strain>
    </source>
</reference>
<evidence type="ECO:0000313" key="1">
    <source>
        <dbReference type="EMBL" id="MFE1352942.1"/>
    </source>
</evidence>
<dbReference type="EMBL" id="JBHYPX010000022">
    <property type="protein sequence ID" value="MFE1352942.1"/>
    <property type="molecule type" value="Genomic_DNA"/>
</dbReference>
<accession>A0ABW6GJN0</accession>
<organism evidence="1 2">
    <name type="scientific">Kitasatospora phosalacinea</name>
    <dbReference type="NCBI Taxonomy" id="2065"/>
    <lineage>
        <taxon>Bacteria</taxon>
        <taxon>Bacillati</taxon>
        <taxon>Actinomycetota</taxon>
        <taxon>Actinomycetes</taxon>
        <taxon>Kitasatosporales</taxon>
        <taxon>Streptomycetaceae</taxon>
        <taxon>Kitasatospora</taxon>
    </lineage>
</organism>
<comment type="caution">
    <text evidence="1">The sequence shown here is derived from an EMBL/GenBank/DDBJ whole genome shotgun (WGS) entry which is preliminary data.</text>
</comment>
<dbReference type="RefSeq" id="WP_380328117.1">
    <property type="nucleotide sequence ID" value="NZ_JBHYPW010000045.1"/>
</dbReference>
<dbReference type="Proteomes" id="UP001599542">
    <property type="component" value="Unassembled WGS sequence"/>
</dbReference>
<keyword evidence="2" id="KW-1185">Reference proteome</keyword>
<sequence>MLKDGPLLVEASTQDFVGIGQGTPQPFAVGVVDRESILTTGSGQDDRPQRPVCRGPAFSDHQDLNLRQAAELLQALDAGPIGKRPPDTGLPFPARLLQRSEQRLGEFGILGGRLLRLALPGRSRSGTLPLLGGLQLGPDLLLVPAELGPLLLERFLLLVLGQDPLLPCSREALLGFGAALGGQFGSGWEAGAKPCGVRMRVRRSFQSVRSDFWVPMISGRQPSRSLS</sequence>
<name>A0ABW6GJN0_9ACTN</name>
<protein>
    <submittedName>
        <fullName evidence="1">Uncharacterized protein</fullName>
    </submittedName>
</protein>